<sequence length="539" mass="61482">MSTWTIRGLNSPCTVQWNTRSNCSAPRVSRIQNTSRLNFGCDFCERSRIQESQLPPKLPRDALNRQPFSWSSRERRKGFLKQNGPKLATFMVQASLEDSEKQDMTDLSNEKAMDEELRTRVRLPQFCSDLERPNTGRSMMNNAFGGGYERDVIHKEIVRRMNSVGGADLDKRESFRVRYTTQSFSEISAKTERGPDDILALEDDRCNQLGGEQGKFERNLAANSHSMKKRRVPSKEHDEQVRWARRSLLNHCIPAILEKLGFNVAFNNLATNQVLSGHYNVNVTVSYEMSHQPSPGDGSQSLARSERGNEFLNQASDLRLFTTDSIRQIAQPVKFSTSTKGCTDGRQHPPRTKIDPSLRSDLYLDSHMLAPSPRRFGKRVRVRSPGKLWMQADGESNSPPSNMWRDLFTIIGLSAFIICGTYAFAVSNRKQASVIELSNSNFETAVTRKPTFVLFYAPWCSHCQQLEHTWKDLACRLPNKGYDVQLAQMDAEKYNQLAEKFKVVKYPTLIFFKDGKPTDSHTGPRDVDSLMTFIDENYM</sequence>
<evidence type="ECO:0000313" key="5">
    <source>
        <dbReference type="Proteomes" id="UP000077202"/>
    </source>
</evidence>
<feature type="region of interest" description="Disordered" evidence="1">
    <location>
        <begin position="337"/>
        <end position="357"/>
    </location>
</feature>
<dbReference type="Gene3D" id="3.40.30.10">
    <property type="entry name" value="Glutaredoxin"/>
    <property type="match status" value="1"/>
</dbReference>
<comment type="caution">
    <text evidence="4">The sequence shown here is derived from an EMBL/GenBank/DDBJ whole genome shotgun (WGS) entry which is preliminary data.</text>
</comment>
<dbReference type="Pfam" id="PF00085">
    <property type="entry name" value="Thioredoxin"/>
    <property type="match status" value="1"/>
</dbReference>
<evidence type="ECO:0000256" key="2">
    <source>
        <dbReference type="SAM" id="Phobius"/>
    </source>
</evidence>
<dbReference type="GO" id="GO:0005783">
    <property type="term" value="C:endoplasmic reticulum"/>
    <property type="evidence" value="ECO:0007669"/>
    <property type="project" value="TreeGrafter"/>
</dbReference>
<feature type="domain" description="Thioredoxin" evidence="3">
    <location>
        <begin position="426"/>
        <end position="539"/>
    </location>
</feature>
<evidence type="ECO:0000313" key="4">
    <source>
        <dbReference type="EMBL" id="OAE27920.1"/>
    </source>
</evidence>
<dbReference type="Proteomes" id="UP000077202">
    <property type="component" value="Unassembled WGS sequence"/>
</dbReference>
<dbReference type="PROSITE" id="PS51352">
    <property type="entry name" value="THIOREDOXIN_2"/>
    <property type="match status" value="1"/>
</dbReference>
<dbReference type="CDD" id="cd02961">
    <property type="entry name" value="PDI_a_family"/>
    <property type="match status" value="1"/>
</dbReference>
<dbReference type="GO" id="GO:0003756">
    <property type="term" value="F:protein disulfide isomerase activity"/>
    <property type="evidence" value="ECO:0007669"/>
    <property type="project" value="TreeGrafter"/>
</dbReference>
<keyword evidence="2" id="KW-1133">Transmembrane helix</keyword>
<accession>A0A176W4H0</accession>
<gene>
    <name evidence="4" type="ORF">AXG93_3309s1170</name>
</gene>
<proteinExistence type="predicted"/>
<protein>
    <recommendedName>
        <fullName evidence="3">Thioredoxin domain-containing protein</fullName>
    </recommendedName>
</protein>
<feature type="compositionally biased region" description="Basic and acidic residues" evidence="1">
    <location>
        <begin position="343"/>
        <end position="357"/>
    </location>
</feature>
<keyword evidence="5" id="KW-1185">Reference proteome</keyword>
<keyword evidence="2" id="KW-0472">Membrane</keyword>
<dbReference type="AlphaFoldDB" id="A0A176W4H0"/>
<dbReference type="PANTHER" id="PTHR45672:SF15">
    <property type="entry name" value="THIOREDOXIN DOMAIN-CONTAINING PROTEIN"/>
    <property type="match status" value="1"/>
</dbReference>
<dbReference type="EMBL" id="LVLJ01001803">
    <property type="protein sequence ID" value="OAE27920.1"/>
    <property type="molecule type" value="Genomic_DNA"/>
</dbReference>
<dbReference type="InterPro" id="IPR013766">
    <property type="entry name" value="Thioredoxin_domain"/>
</dbReference>
<dbReference type="InterPro" id="IPR036249">
    <property type="entry name" value="Thioredoxin-like_sf"/>
</dbReference>
<organism evidence="4 5">
    <name type="scientific">Marchantia polymorpha subsp. ruderalis</name>
    <dbReference type="NCBI Taxonomy" id="1480154"/>
    <lineage>
        <taxon>Eukaryota</taxon>
        <taxon>Viridiplantae</taxon>
        <taxon>Streptophyta</taxon>
        <taxon>Embryophyta</taxon>
        <taxon>Marchantiophyta</taxon>
        <taxon>Marchantiopsida</taxon>
        <taxon>Marchantiidae</taxon>
        <taxon>Marchantiales</taxon>
        <taxon>Marchantiaceae</taxon>
        <taxon>Marchantia</taxon>
    </lineage>
</organism>
<dbReference type="GO" id="GO:0006457">
    <property type="term" value="P:protein folding"/>
    <property type="evidence" value="ECO:0007669"/>
    <property type="project" value="TreeGrafter"/>
</dbReference>
<reference evidence="4" key="1">
    <citation type="submission" date="2016-03" db="EMBL/GenBank/DDBJ databases">
        <title>Mechanisms controlling the formation of the plant cell surface in tip-growing cells are functionally conserved among land plants.</title>
        <authorList>
            <person name="Honkanen S."/>
            <person name="Jones V.A."/>
            <person name="Morieri G."/>
            <person name="Champion C."/>
            <person name="Hetherington A.J."/>
            <person name="Kelly S."/>
            <person name="Saint-Marcoux D."/>
            <person name="Proust H."/>
            <person name="Prescott H."/>
            <person name="Dolan L."/>
        </authorList>
    </citation>
    <scope>NUCLEOTIDE SEQUENCE [LARGE SCALE GENOMIC DNA]</scope>
    <source>
        <tissue evidence="4">Whole gametophyte</tissue>
    </source>
</reference>
<keyword evidence="2" id="KW-0812">Transmembrane</keyword>
<feature type="transmembrane region" description="Helical" evidence="2">
    <location>
        <begin position="407"/>
        <end position="425"/>
    </location>
</feature>
<name>A0A176W4H0_MARPO</name>
<dbReference type="InterPro" id="IPR051063">
    <property type="entry name" value="PDI"/>
</dbReference>
<evidence type="ECO:0000259" key="3">
    <source>
        <dbReference type="PROSITE" id="PS51352"/>
    </source>
</evidence>
<evidence type="ECO:0000256" key="1">
    <source>
        <dbReference type="SAM" id="MobiDB-lite"/>
    </source>
</evidence>
<dbReference type="PANTHER" id="PTHR45672">
    <property type="entry name" value="PROTEIN DISULFIDE-ISOMERASE C17H9.14C-RELATED"/>
    <property type="match status" value="1"/>
</dbReference>
<dbReference type="SUPFAM" id="SSF52833">
    <property type="entry name" value="Thioredoxin-like"/>
    <property type="match status" value="1"/>
</dbReference>